<dbReference type="RefSeq" id="WP_179634407.1">
    <property type="nucleotide sequence ID" value="NZ_JACCFH010000001.1"/>
</dbReference>
<dbReference type="InterPro" id="IPR028082">
    <property type="entry name" value="Peripla_BP_I"/>
</dbReference>
<dbReference type="EMBL" id="JACCFH010000001">
    <property type="protein sequence ID" value="NYG33669.1"/>
    <property type="molecule type" value="Genomic_DNA"/>
</dbReference>
<reference evidence="5 6" key="1">
    <citation type="submission" date="2020-07" db="EMBL/GenBank/DDBJ databases">
        <title>Genomic Encyclopedia of Archaeal and Bacterial Type Strains, Phase II (KMG-II): from individual species to whole genera.</title>
        <authorList>
            <person name="Goeker M."/>
        </authorList>
    </citation>
    <scope>NUCLEOTIDE SEQUENCE [LARGE SCALE GENOMIC DNA]</scope>
    <source>
        <strain evidence="5 6">DSM 21226</strain>
    </source>
</reference>
<dbReference type="SUPFAM" id="SSF47413">
    <property type="entry name" value="lambda repressor-like DNA-binding domains"/>
    <property type="match status" value="1"/>
</dbReference>
<comment type="caution">
    <text evidence="5">The sequence shown here is derived from an EMBL/GenBank/DDBJ whole genome shotgun (WGS) entry which is preliminary data.</text>
</comment>
<protein>
    <submittedName>
        <fullName evidence="5">LacI family transcriptional regulator</fullName>
    </submittedName>
</protein>
<dbReference type="Pfam" id="PF13377">
    <property type="entry name" value="Peripla_BP_3"/>
    <property type="match status" value="1"/>
</dbReference>
<keyword evidence="6" id="KW-1185">Reference proteome</keyword>
<dbReference type="CDD" id="cd01392">
    <property type="entry name" value="HTH_LacI"/>
    <property type="match status" value="1"/>
</dbReference>
<dbReference type="GO" id="GO:0003700">
    <property type="term" value="F:DNA-binding transcription factor activity"/>
    <property type="evidence" value="ECO:0007669"/>
    <property type="project" value="TreeGrafter"/>
</dbReference>
<dbReference type="PANTHER" id="PTHR30146">
    <property type="entry name" value="LACI-RELATED TRANSCRIPTIONAL REPRESSOR"/>
    <property type="match status" value="1"/>
</dbReference>
<dbReference type="SMART" id="SM00354">
    <property type="entry name" value="HTH_LACI"/>
    <property type="match status" value="1"/>
</dbReference>
<dbReference type="SUPFAM" id="SSF53822">
    <property type="entry name" value="Periplasmic binding protein-like I"/>
    <property type="match status" value="1"/>
</dbReference>
<dbReference type="Pfam" id="PF00356">
    <property type="entry name" value="LacI"/>
    <property type="match status" value="1"/>
</dbReference>
<dbReference type="Gene3D" id="1.10.260.40">
    <property type="entry name" value="lambda repressor-like DNA-binding domains"/>
    <property type="match status" value="1"/>
</dbReference>
<accession>A0A7Y9R136</accession>
<keyword evidence="2" id="KW-0238">DNA-binding</keyword>
<organism evidence="5 6">
    <name type="scientific">Sphaerotilus montanus</name>
    <dbReference type="NCBI Taxonomy" id="522889"/>
    <lineage>
        <taxon>Bacteria</taxon>
        <taxon>Pseudomonadati</taxon>
        <taxon>Pseudomonadota</taxon>
        <taxon>Betaproteobacteria</taxon>
        <taxon>Burkholderiales</taxon>
        <taxon>Sphaerotilaceae</taxon>
        <taxon>Sphaerotilus</taxon>
    </lineage>
</organism>
<evidence type="ECO:0000256" key="2">
    <source>
        <dbReference type="ARBA" id="ARBA00023125"/>
    </source>
</evidence>
<keyword evidence="1" id="KW-0805">Transcription regulation</keyword>
<dbReference type="Proteomes" id="UP000518288">
    <property type="component" value="Unassembled WGS sequence"/>
</dbReference>
<evidence type="ECO:0000313" key="6">
    <source>
        <dbReference type="Proteomes" id="UP000518288"/>
    </source>
</evidence>
<dbReference type="AlphaFoldDB" id="A0A7Y9R136"/>
<feature type="domain" description="HTH lacI-type" evidence="4">
    <location>
        <begin position="11"/>
        <end position="67"/>
    </location>
</feature>
<keyword evidence="3" id="KW-0804">Transcription</keyword>
<evidence type="ECO:0000313" key="5">
    <source>
        <dbReference type="EMBL" id="NYG33669.1"/>
    </source>
</evidence>
<dbReference type="GO" id="GO:0000976">
    <property type="term" value="F:transcription cis-regulatory region binding"/>
    <property type="evidence" value="ECO:0007669"/>
    <property type="project" value="TreeGrafter"/>
</dbReference>
<dbReference type="InterPro" id="IPR000843">
    <property type="entry name" value="HTH_LacI"/>
</dbReference>
<dbReference type="InterPro" id="IPR010982">
    <property type="entry name" value="Lambda_DNA-bd_dom_sf"/>
</dbReference>
<proteinExistence type="predicted"/>
<evidence type="ECO:0000256" key="3">
    <source>
        <dbReference type="ARBA" id="ARBA00023163"/>
    </source>
</evidence>
<dbReference type="PROSITE" id="PS50932">
    <property type="entry name" value="HTH_LACI_2"/>
    <property type="match status" value="1"/>
</dbReference>
<gene>
    <name evidence="5" type="ORF">BDD16_002655</name>
</gene>
<sequence>MPPAPLLTTSPTSAEVARKAGVSRTTVSFVLNDVRDRGISEATRVRVLAVAEELGYRPNIAARTLAGGASATVGLVMPQAAHLYDDVFLAHLVGSINEACHRAGLKMLIESTDGEGREPGGFVDLVRSRRIDGLVVVNLRRSEHDHLRQLAAAGIPLVVLGSGRDGTGDFHTLGTDNHRGAMLAVNHLLDLGHRCIAHVGFAPSEFHSVSGRESGWRDALVARGITPEPSWVAHADISAESGWHATRALLARGVPFTALFVGNDTVAFGALRALREAGRRVPDDVAVVGYDDLPLAPFAAPPLTTVRTDPIRHGREAMEMLLALMAGQGGEVTHREIGAALVVRASCGAEREMRA</sequence>
<evidence type="ECO:0000259" key="4">
    <source>
        <dbReference type="PROSITE" id="PS50932"/>
    </source>
</evidence>
<dbReference type="Gene3D" id="3.40.50.2300">
    <property type="match status" value="2"/>
</dbReference>
<name>A0A7Y9R136_9BURK</name>
<dbReference type="PANTHER" id="PTHR30146:SF155">
    <property type="entry name" value="ALANINE RACEMASE"/>
    <property type="match status" value="1"/>
</dbReference>
<dbReference type="CDD" id="cd06267">
    <property type="entry name" value="PBP1_LacI_sugar_binding-like"/>
    <property type="match status" value="1"/>
</dbReference>
<dbReference type="InterPro" id="IPR046335">
    <property type="entry name" value="LacI/GalR-like_sensor"/>
</dbReference>
<evidence type="ECO:0000256" key="1">
    <source>
        <dbReference type="ARBA" id="ARBA00023015"/>
    </source>
</evidence>